<dbReference type="EMBL" id="LVVZ01000019">
    <property type="protein sequence ID" value="OKL43596.1"/>
    <property type="molecule type" value="Genomic_DNA"/>
</dbReference>
<dbReference type="InterPro" id="IPR020945">
    <property type="entry name" value="DMSO/NO3_reduct_chaperone"/>
</dbReference>
<dbReference type="PANTHER" id="PTHR34227:SF11">
    <property type="entry name" value="CHAPERONE PROTEIN TORD"/>
    <property type="match status" value="1"/>
</dbReference>
<dbReference type="Pfam" id="PF02613">
    <property type="entry name" value="Nitrate_red_del"/>
    <property type="match status" value="1"/>
</dbReference>
<dbReference type="PANTHER" id="PTHR34227">
    <property type="entry name" value="CHAPERONE PROTEIN YCDY"/>
    <property type="match status" value="1"/>
</dbReference>
<dbReference type="AlphaFoldDB" id="A0A1U7JFR1"/>
<gene>
    <name evidence="2" type="ORF">A3843_13290</name>
</gene>
<evidence type="ECO:0000313" key="3">
    <source>
        <dbReference type="Proteomes" id="UP000185783"/>
    </source>
</evidence>
<name>A0A1U7JFR1_9HYPH</name>
<keyword evidence="1" id="KW-0143">Chaperone</keyword>
<dbReference type="InterPro" id="IPR036411">
    <property type="entry name" value="TorD-like_sf"/>
</dbReference>
<reference evidence="2 3" key="1">
    <citation type="submission" date="2016-03" db="EMBL/GenBank/DDBJ databases">
        <title>Genome sequence of Nesiotobacter sp. nov., a moderately halophilic alphaproteobacterium isolated from the Yellow Sea, China.</title>
        <authorList>
            <person name="Zhang G."/>
            <person name="Zhang R."/>
        </authorList>
    </citation>
    <scope>NUCLEOTIDE SEQUENCE [LARGE SCALE GENOMIC DNA]</scope>
    <source>
        <strain evidence="2 3">WB1-6</strain>
    </source>
</reference>
<comment type="caution">
    <text evidence="2">The sequence shown here is derived from an EMBL/GenBank/DDBJ whole genome shotgun (WGS) entry which is preliminary data.</text>
</comment>
<dbReference type="InterPro" id="IPR036386">
    <property type="entry name" value="HscB_C_sf"/>
</dbReference>
<dbReference type="SUPFAM" id="SSF89155">
    <property type="entry name" value="TorD-like"/>
    <property type="match status" value="1"/>
</dbReference>
<evidence type="ECO:0000256" key="1">
    <source>
        <dbReference type="ARBA" id="ARBA00023186"/>
    </source>
</evidence>
<proteinExistence type="predicted"/>
<dbReference type="InterPro" id="IPR050289">
    <property type="entry name" value="TorD/DmsD_chaperones"/>
</dbReference>
<evidence type="ECO:0008006" key="4">
    <source>
        <dbReference type="Google" id="ProtNLM"/>
    </source>
</evidence>
<evidence type="ECO:0000313" key="2">
    <source>
        <dbReference type="EMBL" id="OKL43596.1"/>
    </source>
</evidence>
<dbReference type="GO" id="GO:0051259">
    <property type="term" value="P:protein complex oligomerization"/>
    <property type="evidence" value="ECO:0007669"/>
    <property type="project" value="InterPro"/>
</dbReference>
<dbReference type="STRING" id="197461.A3843_13290"/>
<keyword evidence="3" id="KW-1185">Reference proteome</keyword>
<dbReference type="Proteomes" id="UP000185783">
    <property type="component" value="Unassembled WGS sequence"/>
</dbReference>
<dbReference type="Gene3D" id="1.20.1280.20">
    <property type="entry name" value="HscB, C-terminal domain"/>
    <property type="match status" value="1"/>
</dbReference>
<sequence>MEIKAPLGPAVLCEWFAGVFFRELTREQMQNYGVGGFDRLAAELDQAIGPPSVGPLEEIKGDLKRWQKAPSSELELAADFAALFLANGVGVAMPYASFYETGGKRLFDKPHHRMARRLEAAGLTVDVDAREPADHLSFQLTYLAELYLAQQPPETPEEFIRLELLTWVPKFTRDVAPVPTTYGFHKAVLKLLNAYLQQAARRA</sequence>
<dbReference type="Gene3D" id="1.20.120.1820">
    <property type="match status" value="1"/>
</dbReference>
<accession>A0A1U7JFR1</accession>
<protein>
    <recommendedName>
        <fullName evidence="4">Chaperone protein TorD</fullName>
    </recommendedName>
</protein>
<organism evidence="2 3">
    <name type="scientific">Pseudovibrio exalbescens</name>
    <dbReference type="NCBI Taxonomy" id="197461"/>
    <lineage>
        <taxon>Bacteria</taxon>
        <taxon>Pseudomonadati</taxon>
        <taxon>Pseudomonadota</taxon>
        <taxon>Alphaproteobacteria</taxon>
        <taxon>Hyphomicrobiales</taxon>
        <taxon>Stappiaceae</taxon>
        <taxon>Pseudovibrio</taxon>
    </lineage>
</organism>
<dbReference type="RefSeq" id="WP_051268991.1">
    <property type="nucleotide sequence ID" value="NZ_LVVZ01000019.1"/>
</dbReference>